<name>A0A1B0GKL6_LUTLO</name>
<dbReference type="Gene3D" id="1.10.287.1490">
    <property type="match status" value="1"/>
</dbReference>
<dbReference type="EMBL" id="AJWK01029100">
    <property type="status" value="NOT_ANNOTATED_CDS"/>
    <property type="molecule type" value="Genomic_DNA"/>
</dbReference>
<dbReference type="PANTHER" id="PTHR15742">
    <property type="entry name" value="GIRDIN"/>
    <property type="match status" value="1"/>
</dbReference>
<dbReference type="EMBL" id="AJWK01029096">
    <property type="status" value="NOT_ANNOTATED_CDS"/>
    <property type="molecule type" value="Genomic_DNA"/>
</dbReference>
<feature type="coiled-coil region" evidence="1">
    <location>
        <begin position="1622"/>
        <end position="1674"/>
    </location>
</feature>
<dbReference type="EMBL" id="GITU01005963">
    <property type="protein sequence ID" value="MBC1174666.1"/>
    <property type="molecule type" value="Transcribed_RNA"/>
</dbReference>
<evidence type="ECO:0000313" key="4">
    <source>
        <dbReference type="EnsemblMetazoa" id="LLOJ008584-PA"/>
    </source>
</evidence>
<reference evidence="3" key="2">
    <citation type="journal article" date="2020" name="BMC">
        <title>Leishmania infection induces a limited differential gene expression in the sand fly midgut.</title>
        <authorList>
            <person name="Coutinho-Abreu I.V."/>
            <person name="Serafim T.D."/>
            <person name="Meneses C."/>
            <person name="Kamhawi S."/>
            <person name="Oliveira F."/>
            <person name="Valenzuela J.G."/>
        </authorList>
    </citation>
    <scope>NUCLEOTIDE SEQUENCE</scope>
    <source>
        <strain evidence="3">Jacobina</strain>
        <tissue evidence="3">Midgut</tissue>
    </source>
</reference>
<keyword evidence="5" id="KW-1185">Reference proteome</keyword>
<feature type="region of interest" description="Disordered" evidence="2">
    <location>
        <begin position="1420"/>
        <end position="1440"/>
    </location>
</feature>
<feature type="compositionally biased region" description="Polar residues" evidence="2">
    <location>
        <begin position="1970"/>
        <end position="1981"/>
    </location>
</feature>
<feature type="region of interest" description="Disordered" evidence="2">
    <location>
        <begin position="178"/>
        <end position="288"/>
    </location>
</feature>
<accession>A0A1B0GKL6</accession>
<feature type="region of interest" description="Disordered" evidence="2">
    <location>
        <begin position="822"/>
        <end position="845"/>
    </location>
</feature>
<feature type="compositionally biased region" description="Polar residues" evidence="2">
    <location>
        <begin position="66"/>
        <end position="76"/>
    </location>
</feature>
<feature type="region of interest" description="Disordered" evidence="2">
    <location>
        <begin position="1831"/>
        <end position="1859"/>
    </location>
</feature>
<evidence type="ECO:0000256" key="2">
    <source>
        <dbReference type="SAM" id="MobiDB-lite"/>
    </source>
</evidence>
<sequence length="2095" mass="239569">MHHLYPISKGDQLCPLGFHPQVRWPTRCKRCFRDYKEHGGKRNPEDIIASSPNLSDSFAKPPARVWTSSQNLSTIPSPEPAPPQPTIRRRPASWTSTPDLAEDEQSSSDAKVDVTVNLPRRRHTAAIVEDTSDEVQNVTIKRPPLPPSSAKTAAEIPNDLVILKSDSLAERYRKMQALKQHRSFERESSSRERSLPRKSEEKEKSPSPAAKKDTEQPKRVVEKAPEAQTKPVERRIRQRSIETIEEAPAPERRARVRSTEVQEKKPPTVAKPPAKPAPKVEAPKTESKITNQDIQFLMHVKNNTAQKKQEDAFSTTTDTTDTTLVGASDKSDRNLIEQIESLKKELEVTKTRCERAERDKSDILLRRLASIDTVPNRTAASEALKLQQKVNEMKQELEDLRDDKRSLSLKVKELESDLDARPAKTIEHELKMKLKQAEALCESLMDENEDIKKELKNMEQEIDEMQDNFRDEQADEYSNVKKELEQTTKNCRILSFKLKKSERKIEQLESEKQALQLSGDLPTKIRQLEEELRLAKDVAKKLQSEVDTKKRAPSLGKIGKSTSADGKITRESLTRGGSQEDPSQLQRDLQDSMEREADLREQLKFAEEEAESFRKKASRIEDENESLMMQLKKMASKNRGTKLGSSSRNRSVEKDEGISDEEDPAELRVLLELNEQEASVLRRKVEELETGNDKKDKQIKELEDRLQVAAKSQKNEVTEKPKLPTLLSKTPAGINAANEKKIKSLEEELSTTKKKLQEKTKEVQQLQDTKSKPQDSNDQQSVNLKRQLQVVESEAAILRTKLQTVEQENDKLATENKKLQLQAARGARKDSIPTQVNSTGNGEELKKLEQEKDALNKQLKELLDATAESLPTRVAKKYSENLTKFQLKTMIEDLEKEVIQYRAIATKCGADKMDKLETDNSKLSNQLKESQDKLKTANSEIKTLKTKVTNSTKSSDLENKLKASEKENNNLVDRVADLEDKISKQEGQVKQLQATNKLLENQVSQAKDEMKKVQEELEKEKREKTRWESKKEREELQRLLSETSTLARDLRQTLFEVERERDKERLEMRRKLDQLKRNTEDEMEEGRKKISDLQCDLLELRDAHAKLRTANEKLRRERDRFERERESASKRRLEQDGEKKVGALLQTVDELVKIAPELQIKTSATANATHLAPTPVPRRSKSRSPSPGPSPIQISSVLARLAEASEELRRYQRLCEDDRERDRVRRGETLKTKVTNSTKSSDLENKLKASEKENNNLVDRVADLEDKISKQEGQVKQLQATNKLLENQVSQAKDEMKKVQEELEKEKREKTRWESKVADMDADLQTARKNTEKVKANLEKEIASLKSKSSNSDAPSKVATQQLKDKVAELEATVAKDVEKYKDLTGKYELLEEEHVLIKAQLTTEKEKAQSEVAALKKKLAEAKDKDSKNKSETETLNKRLSEAKEKIADLEGRNVKMSAIELERNRLKSSLEETERMFEKLKKENEMNADQVMQLKRENDEARKKLDDFERVHKVERSLNDQNALLEQEIKKLRLKVDTTETSMKAEVASTRLRYEQQVTNLQSELSSMHNQCERFKRDRDTFKQLLEGAQKTIHDLKHSSGRHSRASIHSSGDEDDKSKILALEQQVGCLEDELSESRLECSKLKTELVSEKTNSEIKISEMQSQLNEYEEEKVLGSGRTKIPGTKTRLEPSWQKEREELQRLLSETSTLARDLRQTLFEVERERDKERLEMRRKLDQLKRNTEDEMEEGRKKISDLQCDLLELRDAHAKLRTANEKLRRERDRFERERESASKRRLEQDGEKKVGALLQTVDELVKIAPELQIKTSATANATHLAPTPVPRRSKSRSPSPGPSPIQISSVLARLAEASEELRRYQRLCEDDRERDRVRRGGMRRAASTENDESSSRFSSRVSRSSTQNGSLYRKSLSLDQSMQHEQQMIWKQDDDSMSSLQSIDSELGGMVRDSSLDSRLSAGSTQSDLPRGPRKKKRGIMGKLRSLTKTKSVESDASQQGSDSDLSLPGDRERSKKDLKGRLSGMFRRSRGSSMEKSIEDANIPVAVTTIDPHENPEAARKVMVKPPTPLATPSSSRKNKI</sequence>
<dbReference type="EMBL" id="AJWK01029098">
    <property type="status" value="NOT_ANNOTATED_CDS"/>
    <property type="molecule type" value="Genomic_DNA"/>
</dbReference>
<protein>
    <submittedName>
        <fullName evidence="3">Putative myosin-11</fullName>
    </submittedName>
</protein>
<feature type="compositionally biased region" description="Low complexity" evidence="2">
    <location>
        <begin position="1908"/>
        <end position="1918"/>
    </location>
</feature>
<feature type="region of interest" description="Disordered" evidence="2">
    <location>
        <begin position="135"/>
        <end position="156"/>
    </location>
</feature>
<organism evidence="4 5">
    <name type="scientific">Lutzomyia longipalpis</name>
    <name type="common">Sand fly</name>
    <dbReference type="NCBI Taxonomy" id="7200"/>
    <lineage>
        <taxon>Eukaryota</taxon>
        <taxon>Metazoa</taxon>
        <taxon>Ecdysozoa</taxon>
        <taxon>Arthropoda</taxon>
        <taxon>Hexapoda</taxon>
        <taxon>Insecta</taxon>
        <taxon>Pterygota</taxon>
        <taxon>Neoptera</taxon>
        <taxon>Endopterygota</taxon>
        <taxon>Diptera</taxon>
        <taxon>Nematocera</taxon>
        <taxon>Psychodoidea</taxon>
        <taxon>Psychodidae</taxon>
        <taxon>Lutzomyia</taxon>
        <taxon>Lutzomyia</taxon>
    </lineage>
</organism>
<dbReference type="PANTHER" id="PTHR15742:SF5">
    <property type="entry name" value="GIRDIN"/>
    <property type="match status" value="1"/>
</dbReference>
<evidence type="ECO:0000313" key="5">
    <source>
        <dbReference type="Proteomes" id="UP000092461"/>
    </source>
</evidence>
<proteinExistence type="predicted"/>
<feature type="compositionally biased region" description="Polar residues" evidence="2">
    <location>
        <begin position="776"/>
        <end position="786"/>
    </location>
</feature>
<feature type="compositionally biased region" description="Basic and acidic residues" evidence="2">
    <location>
        <begin position="588"/>
        <end position="621"/>
    </location>
</feature>
<feature type="compositionally biased region" description="Basic and acidic residues" evidence="2">
    <location>
        <begin position="249"/>
        <end position="266"/>
    </location>
</feature>
<dbReference type="Proteomes" id="UP000092461">
    <property type="component" value="Unassembled WGS sequence"/>
</dbReference>
<feature type="compositionally biased region" description="Basic and acidic residues" evidence="2">
    <location>
        <begin position="2023"/>
        <end position="2034"/>
    </location>
</feature>
<feature type="region of interest" description="Disordered" evidence="2">
    <location>
        <begin position="919"/>
        <end position="938"/>
    </location>
</feature>
<feature type="region of interest" description="Disordered" evidence="2">
    <location>
        <begin position="38"/>
        <end position="113"/>
    </location>
</feature>
<dbReference type="EMBL" id="AJWK01029095">
    <property type="status" value="NOT_ANNOTATED_CDS"/>
    <property type="molecule type" value="Genomic_DNA"/>
</dbReference>
<feature type="region of interest" description="Disordered" evidence="2">
    <location>
        <begin position="1297"/>
        <end position="1331"/>
    </location>
</feature>
<dbReference type="VEuPathDB" id="VectorBase:LLONM1_001721"/>
<feature type="compositionally biased region" description="Polar residues" evidence="2">
    <location>
        <begin position="2085"/>
        <end position="2095"/>
    </location>
</feature>
<dbReference type="EMBL" id="AJWK01029097">
    <property type="status" value="NOT_ANNOTATED_CDS"/>
    <property type="molecule type" value="Genomic_DNA"/>
</dbReference>
<evidence type="ECO:0000256" key="1">
    <source>
        <dbReference type="SAM" id="Coils"/>
    </source>
</evidence>
<feature type="compositionally biased region" description="Basic and acidic residues" evidence="2">
    <location>
        <begin position="713"/>
        <end position="722"/>
    </location>
</feature>
<feature type="region of interest" description="Disordered" evidence="2">
    <location>
        <begin position="1218"/>
        <end position="1251"/>
    </location>
</feature>
<feature type="compositionally biased region" description="Basic and acidic residues" evidence="2">
    <location>
        <begin position="1241"/>
        <end position="1251"/>
    </location>
</feature>
<dbReference type="EnsemblMetazoa" id="LLOJ008584-RA">
    <property type="protein sequence ID" value="LLOJ008584-PA"/>
    <property type="gene ID" value="LLOJ008584"/>
</dbReference>
<feature type="compositionally biased region" description="Polar residues" evidence="2">
    <location>
        <begin position="832"/>
        <end position="841"/>
    </location>
</feature>
<feature type="region of interest" description="Disordered" evidence="2">
    <location>
        <begin position="1968"/>
        <end position="2054"/>
    </location>
</feature>
<reference evidence="4" key="3">
    <citation type="submission" date="2020-05" db="UniProtKB">
        <authorList>
            <consortium name="EnsemblMetazoa"/>
        </authorList>
    </citation>
    <scope>IDENTIFICATION</scope>
    <source>
        <strain evidence="4">Jacobina</strain>
    </source>
</reference>
<feature type="region of interest" description="Disordered" evidence="2">
    <location>
        <begin position="1165"/>
        <end position="1193"/>
    </location>
</feature>
<keyword evidence="1" id="KW-0175">Coiled coil</keyword>
<dbReference type="VEuPathDB" id="VectorBase:LLOJ008584"/>
<feature type="region of interest" description="Disordered" evidence="2">
    <location>
        <begin position="1113"/>
        <end position="1137"/>
    </location>
</feature>
<feature type="compositionally biased region" description="Basic and acidic residues" evidence="2">
    <location>
        <begin position="1297"/>
        <end position="1319"/>
    </location>
</feature>
<reference evidence="5" key="1">
    <citation type="submission" date="2012-05" db="EMBL/GenBank/DDBJ databases">
        <title>Whole Genome Assembly of Lutzomyia longipalpis.</title>
        <authorList>
            <person name="Richards S."/>
            <person name="Qu C."/>
            <person name="Dillon R."/>
            <person name="Worley K."/>
            <person name="Scherer S."/>
            <person name="Batterton M."/>
            <person name="Taylor A."/>
            <person name="Hawes A."/>
            <person name="Hernandez B."/>
            <person name="Kovar C."/>
            <person name="Mandapat C."/>
            <person name="Pham C."/>
            <person name="Qu C."/>
            <person name="Jing C."/>
            <person name="Bess C."/>
            <person name="Bandaranaike D."/>
            <person name="Ngo D."/>
            <person name="Ongeri F."/>
            <person name="Arias F."/>
            <person name="Lara F."/>
            <person name="Weissenberger G."/>
            <person name="Kamau G."/>
            <person name="Han H."/>
            <person name="Shen H."/>
            <person name="Dinh H."/>
            <person name="Khalil I."/>
            <person name="Jones J."/>
            <person name="Shafer J."/>
            <person name="Jayaseelan J."/>
            <person name="Quiroz J."/>
            <person name="Blankenburg K."/>
            <person name="Nguyen L."/>
            <person name="Jackson L."/>
            <person name="Francisco L."/>
            <person name="Tang L.-Y."/>
            <person name="Pu L.-L."/>
            <person name="Perales L."/>
            <person name="Lorensuhewa L."/>
            <person name="Munidasa M."/>
            <person name="Coyle M."/>
            <person name="Taylor M."/>
            <person name="Puazo M."/>
            <person name="Firestine M."/>
            <person name="Scheel M."/>
            <person name="Javaid M."/>
            <person name="Wang M."/>
            <person name="Li M."/>
            <person name="Tabassum N."/>
            <person name="Saada N."/>
            <person name="Osuji N."/>
            <person name="Aqrawi P."/>
            <person name="Fu Q."/>
            <person name="Thornton R."/>
            <person name="Raj R."/>
            <person name="Goodspeed R."/>
            <person name="Mata R."/>
            <person name="Najjar R."/>
            <person name="Gubbala S."/>
            <person name="Lee S."/>
            <person name="Denson S."/>
            <person name="Patil S."/>
            <person name="Macmil S."/>
            <person name="Qi S."/>
            <person name="Matskevitch T."/>
            <person name="Palculict T."/>
            <person name="Mathew T."/>
            <person name="Vee V."/>
            <person name="Velamala V."/>
            <person name="Korchina V."/>
            <person name="Cai W."/>
            <person name="Liu W."/>
            <person name="Dai W."/>
            <person name="Zou X."/>
            <person name="Zhu Y."/>
            <person name="Zhang Y."/>
            <person name="Wu Y.-Q."/>
            <person name="Xin Y."/>
            <person name="Nazarath L."/>
            <person name="Kovar C."/>
            <person name="Han Y."/>
            <person name="Muzny D."/>
            <person name="Gibbs R."/>
        </authorList>
    </citation>
    <scope>NUCLEOTIDE SEQUENCE [LARGE SCALE GENOMIC DNA]</scope>
    <source>
        <strain evidence="5">Jacobina</strain>
    </source>
</reference>
<evidence type="ECO:0000313" key="3">
    <source>
        <dbReference type="EMBL" id="MBC1174666.1"/>
    </source>
</evidence>
<feature type="region of interest" description="Disordered" evidence="2">
    <location>
        <begin position="1597"/>
        <end position="1619"/>
    </location>
</feature>
<dbReference type="EMBL" id="AJWK01029099">
    <property type="status" value="NOT_ANNOTATED_CDS"/>
    <property type="molecule type" value="Genomic_DNA"/>
</dbReference>
<feature type="region of interest" description="Disordered" evidence="2">
    <location>
        <begin position="2070"/>
        <end position="2095"/>
    </location>
</feature>
<feature type="region of interest" description="Disordered" evidence="2">
    <location>
        <begin position="1779"/>
        <end position="1803"/>
    </location>
</feature>
<feature type="region of interest" description="Disordered" evidence="2">
    <location>
        <begin position="706"/>
        <end position="786"/>
    </location>
</feature>
<dbReference type="InterPro" id="IPR049885">
    <property type="entry name" value="MTCL1-3"/>
</dbReference>
<feature type="compositionally biased region" description="Polar residues" evidence="2">
    <location>
        <begin position="575"/>
        <end position="587"/>
    </location>
</feature>
<feature type="compositionally biased region" description="Basic and acidic residues" evidence="2">
    <location>
        <begin position="1218"/>
        <end position="1231"/>
    </location>
</feature>
<feature type="compositionally biased region" description="Polar residues" evidence="2">
    <location>
        <begin position="2000"/>
        <end position="2018"/>
    </location>
</feature>
<feature type="compositionally biased region" description="Basic and acidic residues" evidence="2">
    <location>
        <begin position="182"/>
        <end position="242"/>
    </location>
</feature>
<feature type="region of interest" description="Disordered" evidence="2">
    <location>
        <begin position="1885"/>
        <end position="1925"/>
    </location>
</feature>
<feature type="region of interest" description="Disordered" evidence="2">
    <location>
        <begin position="542"/>
        <end position="664"/>
    </location>
</feature>